<protein>
    <submittedName>
        <fullName evidence="1">Uncharacterized protein</fullName>
    </submittedName>
</protein>
<sequence length="150" mass="16716">MIVRNVKSQIVSERFREGEYKEGTPCIRLPRPGGTCGEVYLGLSKLVYVGKEEKIQFRERESQLAPLGIGVVANMNPEEMMDAFFANNVQEEPTEESRESPNRDVLDPTTIETDKGGMSEPDKSATDIQKDVSGGLVNDMDKDQEDSNTK</sequence>
<dbReference type="EMBL" id="CM044704">
    <property type="protein sequence ID" value="KAI5668758.1"/>
    <property type="molecule type" value="Genomic_DNA"/>
</dbReference>
<organism evidence="1 2">
    <name type="scientific">Catharanthus roseus</name>
    <name type="common">Madagascar periwinkle</name>
    <name type="synonym">Vinca rosea</name>
    <dbReference type="NCBI Taxonomy" id="4058"/>
    <lineage>
        <taxon>Eukaryota</taxon>
        <taxon>Viridiplantae</taxon>
        <taxon>Streptophyta</taxon>
        <taxon>Embryophyta</taxon>
        <taxon>Tracheophyta</taxon>
        <taxon>Spermatophyta</taxon>
        <taxon>Magnoliopsida</taxon>
        <taxon>eudicotyledons</taxon>
        <taxon>Gunneridae</taxon>
        <taxon>Pentapetalae</taxon>
        <taxon>asterids</taxon>
        <taxon>lamiids</taxon>
        <taxon>Gentianales</taxon>
        <taxon>Apocynaceae</taxon>
        <taxon>Rauvolfioideae</taxon>
        <taxon>Vinceae</taxon>
        <taxon>Catharanthinae</taxon>
        <taxon>Catharanthus</taxon>
    </lineage>
</organism>
<reference evidence="2" key="1">
    <citation type="journal article" date="2023" name="Nat. Plants">
        <title>Single-cell RNA sequencing provides a high-resolution roadmap for understanding the multicellular compartmentation of specialized metabolism.</title>
        <authorList>
            <person name="Sun S."/>
            <person name="Shen X."/>
            <person name="Li Y."/>
            <person name="Li Y."/>
            <person name="Wang S."/>
            <person name="Li R."/>
            <person name="Zhang H."/>
            <person name="Shen G."/>
            <person name="Guo B."/>
            <person name="Wei J."/>
            <person name="Xu J."/>
            <person name="St-Pierre B."/>
            <person name="Chen S."/>
            <person name="Sun C."/>
        </authorList>
    </citation>
    <scope>NUCLEOTIDE SEQUENCE [LARGE SCALE GENOMIC DNA]</scope>
</reference>
<accession>A0ACC0B878</accession>
<proteinExistence type="predicted"/>
<evidence type="ECO:0000313" key="1">
    <source>
        <dbReference type="EMBL" id="KAI5668758.1"/>
    </source>
</evidence>
<name>A0ACC0B878_CATRO</name>
<gene>
    <name evidence="1" type="ORF">M9H77_18611</name>
</gene>
<evidence type="ECO:0000313" key="2">
    <source>
        <dbReference type="Proteomes" id="UP001060085"/>
    </source>
</evidence>
<comment type="caution">
    <text evidence="1">The sequence shown here is derived from an EMBL/GenBank/DDBJ whole genome shotgun (WGS) entry which is preliminary data.</text>
</comment>
<dbReference type="Proteomes" id="UP001060085">
    <property type="component" value="Linkage Group LG04"/>
</dbReference>
<keyword evidence="2" id="KW-1185">Reference proteome</keyword>